<dbReference type="STRING" id="685588.A0A067TAD7"/>
<feature type="compositionally biased region" description="Polar residues" evidence="1">
    <location>
        <begin position="450"/>
        <end position="466"/>
    </location>
</feature>
<evidence type="ECO:0000256" key="2">
    <source>
        <dbReference type="SAM" id="Phobius"/>
    </source>
</evidence>
<dbReference type="EMBL" id="KL142372">
    <property type="protein sequence ID" value="KDR80180.1"/>
    <property type="molecule type" value="Genomic_DNA"/>
</dbReference>
<reference evidence="4" key="1">
    <citation type="journal article" date="2014" name="Proc. Natl. Acad. Sci. U.S.A.">
        <title>Extensive sampling of basidiomycete genomes demonstrates inadequacy of the white-rot/brown-rot paradigm for wood decay fungi.</title>
        <authorList>
            <person name="Riley R."/>
            <person name="Salamov A.A."/>
            <person name="Brown D.W."/>
            <person name="Nagy L.G."/>
            <person name="Floudas D."/>
            <person name="Held B.W."/>
            <person name="Levasseur A."/>
            <person name="Lombard V."/>
            <person name="Morin E."/>
            <person name="Otillar R."/>
            <person name="Lindquist E.A."/>
            <person name="Sun H."/>
            <person name="LaButti K.M."/>
            <person name="Schmutz J."/>
            <person name="Jabbour D."/>
            <person name="Luo H."/>
            <person name="Baker S.E."/>
            <person name="Pisabarro A.G."/>
            <person name="Walton J.D."/>
            <person name="Blanchette R.A."/>
            <person name="Henrissat B."/>
            <person name="Martin F."/>
            <person name="Cullen D."/>
            <person name="Hibbett D.S."/>
            <person name="Grigoriev I.V."/>
        </authorList>
    </citation>
    <scope>NUCLEOTIDE SEQUENCE [LARGE SCALE GENOMIC DNA]</scope>
    <source>
        <strain evidence="4">CBS 339.88</strain>
    </source>
</reference>
<sequence length="775" mass="84469">MASDLLLIVDDNSDEFKYSGSAWQISNLVQWYGGTSRSAKAGTGASAERGSFSINFEGKSIAFFGMTPAAPASQEISVSIDGGASFTTSYGDLTPPSYRQWYQSPDLAEGKHNITLGQIDGTSLDFAVITPYPDTPINDHRVVADDDNFTIRYSGAWRRNLNEFDAGTLPDGSPFHNGTHQTWNAGDSLSFSFTGSSIAVYGIFSWANLGLLKATYTLDGVSQSQSYSVTSSSPEFVNKIGQASNFLYYSSDSIAGGSHTLVINITHCTNQSFILDYITYLPSFTTLSQMPNYTTTTTTTSQKSSMAPVGTGRTSNPIKTPNNNEKSPHKISATTITGGILGGFIFFAIGGLLICWLCKRRGKKSHRRIGSDLYADPSTPLMQSSPTSLHRSMATRPISVNSHRSVSPFHDPHVPARPIRPDSAEGLKRHRQDEQREARRSHRPPVPVARTQSPPRSDQGRPTSSLDRPRGGFELYANRARDVVRQSTTTRNHYRESLSSGLLSPHLFVGPSRQPHLGLASTNSPDSDSSNAQQARHFTLPARDRIRIHGEASSAHGHEGRARSASDTLRNASPPRLAHTPLRLTPVRRGFSDSPTLSGRASILHGVDTPASHSAVFNAMELNSHPEGTDRQNLTMQFFTPVRASPRTASHDITEPSNALRETVRINAIAQTDNIQPSARPLTPVRRNITDPPLTAPVPTSTRSPLAAAFPRLSAILLRHSRSILQDIPRDVNEDEENWDRELAPPAYDSLSPQPLRSSSSNTPVSRPLPSPPTF</sequence>
<feature type="compositionally biased region" description="Low complexity" evidence="1">
    <location>
        <begin position="750"/>
        <end position="761"/>
    </location>
</feature>
<dbReference type="AlphaFoldDB" id="A0A067TAD7"/>
<organism evidence="3 4">
    <name type="scientific">Galerina marginata (strain CBS 339.88)</name>
    <dbReference type="NCBI Taxonomy" id="685588"/>
    <lineage>
        <taxon>Eukaryota</taxon>
        <taxon>Fungi</taxon>
        <taxon>Dikarya</taxon>
        <taxon>Basidiomycota</taxon>
        <taxon>Agaricomycotina</taxon>
        <taxon>Agaricomycetes</taxon>
        <taxon>Agaricomycetidae</taxon>
        <taxon>Agaricales</taxon>
        <taxon>Agaricineae</taxon>
        <taxon>Strophariaceae</taxon>
        <taxon>Galerina</taxon>
    </lineage>
</organism>
<feature type="compositionally biased region" description="Basic and acidic residues" evidence="1">
    <location>
        <begin position="410"/>
        <end position="438"/>
    </location>
</feature>
<proteinExistence type="predicted"/>
<evidence type="ECO:0000313" key="4">
    <source>
        <dbReference type="Proteomes" id="UP000027222"/>
    </source>
</evidence>
<protein>
    <recommendedName>
        <fullName evidence="5">Transmembrane protein</fullName>
    </recommendedName>
</protein>
<feature type="transmembrane region" description="Helical" evidence="2">
    <location>
        <begin position="336"/>
        <end position="358"/>
    </location>
</feature>
<feature type="compositionally biased region" description="Polar residues" evidence="1">
    <location>
        <begin position="485"/>
        <end position="502"/>
    </location>
</feature>
<feature type="compositionally biased region" description="Polar residues" evidence="1">
    <location>
        <begin position="312"/>
        <end position="325"/>
    </location>
</feature>
<keyword evidence="2" id="KW-1133">Transmembrane helix</keyword>
<dbReference type="OrthoDB" id="2756615at2759"/>
<feature type="region of interest" description="Disordered" evidence="1">
    <location>
        <begin position="732"/>
        <end position="775"/>
    </location>
</feature>
<feature type="compositionally biased region" description="Basic and acidic residues" evidence="1">
    <location>
        <begin position="550"/>
        <end position="564"/>
    </location>
</feature>
<dbReference type="Proteomes" id="UP000027222">
    <property type="component" value="Unassembled WGS sequence"/>
</dbReference>
<feature type="region of interest" description="Disordered" evidence="1">
    <location>
        <begin position="370"/>
        <end position="535"/>
    </location>
</feature>
<evidence type="ECO:0000256" key="1">
    <source>
        <dbReference type="SAM" id="MobiDB-lite"/>
    </source>
</evidence>
<keyword evidence="4" id="KW-1185">Reference proteome</keyword>
<dbReference type="Gene3D" id="2.60.120.260">
    <property type="entry name" value="Galactose-binding domain-like"/>
    <property type="match status" value="2"/>
</dbReference>
<gene>
    <name evidence="3" type="ORF">GALMADRAFT_136709</name>
</gene>
<name>A0A067TAD7_GALM3</name>
<feature type="compositionally biased region" description="Polar residues" evidence="1">
    <location>
        <begin position="380"/>
        <end position="390"/>
    </location>
</feature>
<dbReference type="HOGENOM" id="CLU_360941_0_0_1"/>
<dbReference type="CDD" id="cd12087">
    <property type="entry name" value="TM_EGFR-like"/>
    <property type="match status" value="1"/>
</dbReference>
<keyword evidence="2" id="KW-0812">Transmembrane</keyword>
<feature type="region of interest" description="Disordered" evidence="1">
    <location>
        <begin position="550"/>
        <end position="590"/>
    </location>
</feature>
<keyword evidence="2" id="KW-0472">Membrane</keyword>
<feature type="region of interest" description="Disordered" evidence="1">
    <location>
        <begin position="295"/>
        <end position="330"/>
    </location>
</feature>
<evidence type="ECO:0000313" key="3">
    <source>
        <dbReference type="EMBL" id="KDR80180.1"/>
    </source>
</evidence>
<accession>A0A067TAD7</accession>
<evidence type="ECO:0008006" key="5">
    <source>
        <dbReference type="Google" id="ProtNLM"/>
    </source>
</evidence>
<feature type="compositionally biased region" description="Polar residues" evidence="1">
    <location>
        <begin position="520"/>
        <end position="535"/>
    </location>
</feature>